<dbReference type="InterPro" id="IPR036396">
    <property type="entry name" value="Cyt_P450_sf"/>
</dbReference>
<dbReference type="PANTHER" id="PTHR24282:SF192">
    <property type="entry name" value="CYTOCHROME P450 CYP749A22-LIKE"/>
    <property type="match status" value="1"/>
</dbReference>
<dbReference type="PRINTS" id="PR00385">
    <property type="entry name" value="P450"/>
</dbReference>
<dbReference type="Proteomes" id="UP000250235">
    <property type="component" value="Unassembled WGS sequence"/>
</dbReference>
<evidence type="ECO:0000256" key="6">
    <source>
        <dbReference type="ARBA" id="ARBA00022989"/>
    </source>
</evidence>
<accession>A0A2Z7CLU1</accession>
<dbReference type="GO" id="GO:0020037">
    <property type="term" value="F:heme binding"/>
    <property type="evidence" value="ECO:0007669"/>
    <property type="project" value="InterPro"/>
</dbReference>
<keyword evidence="5 11" id="KW-0479">Metal-binding</keyword>
<reference evidence="13 14" key="1">
    <citation type="journal article" date="2015" name="Proc. Natl. Acad. Sci. U.S.A.">
        <title>The resurrection genome of Boea hygrometrica: A blueprint for survival of dehydration.</title>
        <authorList>
            <person name="Xiao L."/>
            <person name="Yang G."/>
            <person name="Zhang L."/>
            <person name="Yang X."/>
            <person name="Zhao S."/>
            <person name="Ji Z."/>
            <person name="Zhou Q."/>
            <person name="Hu M."/>
            <person name="Wang Y."/>
            <person name="Chen M."/>
            <person name="Xu Y."/>
            <person name="Jin H."/>
            <person name="Xiao X."/>
            <person name="Hu G."/>
            <person name="Bao F."/>
            <person name="Hu Y."/>
            <person name="Wan P."/>
            <person name="Li L."/>
            <person name="Deng X."/>
            <person name="Kuang T."/>
            <person name="Xiang C."/>
            <person name="Zhu J.K."/>
            <person name="Oliver M.J."/>
            <person name="He Y."/>
        </authorList>
    </citation>
    <scope>NUCLEOTIDE SEQUENCE [LARGE SCALE GENOMIC DNA]</scope>
    <source>
        <strain evidence="14">cv. XS01</strain>
    </source>
</reference>
<dbReference type="GO" id="GO:0016020">
    <property type="term" value="C:membrane"/>
    <property type="evidence" value="ECO:0007669"/>
    <property type="project" value="UniProtKB-SubCell"/>
</dbReference>
<feature type="binding site" description="axial binding residue" evidence="11">
    <location>
        <position position="433"/>
    </location>
    <ligand>
        <name>heme</name>
        <dbReference type="ChEBI" id="CHEBI:30413"/>
    </ligand>
    <ligandPart>
        <name>Fe</name>
        <dbReference type="ChEBI" id="CHEBI:18248"/>
    </ligandPart>
</feature>
<dbReference type="PROSITE" id="PS00086">
    <property type="entry name" value="CYTOCHROME_P450"/>
    <property type="match status" value="1"/>
</dbReference>
<evidence type="ECO:0000256" key="5">
    <source>
        <dbReference type="ARBA" id="ARBA00022723"/>
    </source>
</evidence>
<evidence type="ECO:0000256" key="9">
    <source>
        <dbReference type="ARBA" id="ARBA00023033"/>
    </source>
</evidence>
<dbReference type="OrthoDB" id="1470350at2759"/>
<dbReference type="PANTHER" id="PTHR24282">
    <property type="entry name" value="CYTOCHROME P450 FAMILY MEMBER"/>
    <property type="match status" value="1"/>
</dbReference>
<keyword evidence="8 11" id="KW-0408">Iron</keyword>
<comment type="cofactor">
    <cofactor evidence="11">
        <name>heme</name>
        <dbReference type="ChEBI" id="CHEBI:30413"/>
    </cofactor>
</comment>
<dbReference type="InterPro" id="IPR017972">
    <property type="entry name" value="Cyt_P450_CS"/>
</dbReference>
<sequence>MVESDAITSFLVTQGIRGPSYSFPSGSTKELAKMVRQSMETSTSDITHDVFRRTQPYIYTWIKKYGANFIYWHGSHGRLFISEPELVKEILMNREGFFPKMEMEGYVKKVLGEALITNEGEKWEKIRRLANHTFHSESLKSMVPKMSSCVSAMLEKWKDYDGKEIDVFKEFGLLTTEVISRTAFGSSYLEGKNIFEMVAKLTAITVRNANNIRFPGISIIFKSDDEVEGEKLEKGIKGSIMELVKKRESSPNAASGDFGSDYLGQLVKIRHDSDVNKRITAEHMIDEIKVIYGAGHLTTTSLLSWCILLLATHDDWQEKAREEVKETFGFHTPDSDGIARLRTMNLIINECLRLYPPALTLTRKASKKVKLGNLILPQDTNILIPIAALHHNPEIWGEDADLFKPERFARGIAKATKNNSAAFLPFGMGPRTCVGLNFTTNEAKIALSMILQRFKFVISPNYIHQPAEIFILTPKKGVKVILKAI</sequence>
<dbReference type="GO" id="GO:0005506">
    <property type="term" value="F:iron ion binding"/>
    <property type="evidence" value="ECO:0007669"/>
    <property type="project" value="InterPro"/>
</dbReference>
<keyword evidence="14" id="KW-1185">Reference proteome</keyword>
<comment type="similarity">
    <text evidence="2 12">Belongs to the cytochrome P450 family.</text>
</comment>
<evidence type="ECO:0000256" key="7">
    <source>
        <dbReference type="ARBA" id="ARBA00023002"/>
    </source>
</evidence>
<dbReference type="GO" id="GO:0004497">
    <property type="term" value="F:monooxygenase activity"/>
    <property type="evidence" value="ECO:0007669"/>
    <property type="project" value="UniProtKB-KW"/>
</dbReference>
<dbReference type="EMBL" id="KQ994498">
    <property type="protein sequence ID" value="KZV48061.1"/>
    <property type="molecule type" value="Genomic_DNA"/>
</dbReference>
<dbReference type="AlphaFoldDB" id="A0A2Z7CLU1"/>
<dbReference type="PRINTS" id="PR00463">
    <property type="entry name" value="EP450I"/>
</dbReference>
<proteinExistence type="inferred from homology"/>
<gene>
    <name evidence="13" type="ORF">F511_31036</name>
</gene>
<dbReference type="InterPro" id="IPR002401">
    <property type="entry name" value="Cyt_P450_E_grp-I"/>
</dbReference>
<dbReference type="Pfam" id="PF00067">
    <property type="entry name" value="p450"/>
    <property type="match status" value="1"/>
</dbReference>
<evidence type="ECO:0000256" key="8">
    <source>
        <dbReference type="ARBA" id="ARBA00023004"/>
    </source>
</evidence>
<keyword evidence="10" id="KW-0472">Membrane</keyword>
<name>A0A2Z7CLU1_9LAMI</name>
<dbReference type="Gene3D" id="1.10.630.10">
    <property type="entry name" value="Cytochrome P450"/>
    <property type="match status" value="1"/>
</dbReference>
<evidence type="ECO:0000256" key="11">
    <source>
        <dbReference type="PIRSR" id="PIRSR602401-1"/>
    </source>
</evidence>
<keyword evidence="4" id="KW-0812">Transmembrane</keyword>
<evidence type="ECO:0000256" key="2">
    <source>
        <dbReference type="ARBA" id="ARBA00010617"/>
    </source>
</evidence>
<evidence type="ECO:0000256" key="3">
    <source>
        <dbReference type="ARBA" id="ARBA00022617"/>
    </source>
</evidence>
<keyword evidence="3 11" id="KW-0349">Heme</keyword>
<evidence type="ECO:0000256" key="4">
    <source>
        <dbReference type="ARBA" id="ARBA00022692"/>
    </source>
</evidence>
<keyword evidence="6" id="KW-1133">Transmembrane helix</keyword>
<dbReference type="GO" id="GO:0016705">
    <property type="term" value="F:oxidoreductase activity, acting on paired donors, with incorporation or reduction of molecular oxygen"/>
    <property type="evidence" value="ECO:0007669"/>
    <property type="project" value="InterPro"/>
</dbReference>
<evidence type="ECO:0000256" key="1">
    <source>
        <dbReference type="ARBA" id="ARBA00004167"/>
    </source>
</evidence>
<evidence type="ECO:0008006" key="15">
    <source>
        <dbReference type="Google" id="ProtNLM"/>
    </source>
</evidence>
<evidence type="ECO:0000313" key="13">
    <source>
        <dbReference type="EMBL" id="KZV48061.1"/>
    </source>
</evidence>
<organism evidence="13 14">
    <name type="scientific">Dorcoceras hygrometricum</name>
    <dbReference type="NCBI Taxonomy" id="472368"/>
    <lineage>
        <taxon>Eukaryota</taxon>
        <taxon>Viridiplantae</taxon>
        <taxon>Streptophyta</taxon>
        <taxon>Embryophyta</taxon>
        <taxon>Tracheophyta</taxon>
        <taxon>Spermatophyta</taxon>
        <taxon>Magnoliopsida</taxon>
        <taxon>eudicotyledons</taxon>
        <taxon>Gunneridae</taxon>
        <taxon>Pentapetalae</taxon>
        <taxon>asterids</taxon>
        <taxon>lamiids</taxon>
        <taxon>Lamiales</taxon>
        <taxon>Gesneriaceae</taxon>
        <taxon>Didymocarpoideae</taxon>
        <taxon>Trichosporeae</taxon>
        <taxon>Loxocarpinae</taxon>
        <taxon>Dorcoceras</taxon>
    </lineage>
</organism>
<dbReference type="InterPro" id="IPR001128">
    <property type="entry name" value="Cyt_P450"/>
</dbReference>
<dbReference type="SUPFAM" id="SSF48264">
    <property type="entry name" value="Cytochrome P450"/>
    <property type="match status" value="1"/>
</dbReference>
<dbReference type="InterPro" id="IPR050665">
    <property type="entry name" value="Cytochrome_P450_Monooxygen"/>
</dbReference>
<keyword evidence="7 12" id="KW-0560">Oxidoreductase</keyword>
<keyword evidence="9 12" id="KW-0503">Monooxygenase</keyword>
<evidence type="ECO:0000313" key="14">
    <source>
        <dbReference type="Proteomes" id="UP000250235"/>
    </source>
</evidence>
<evidence type="ECO:0000256" key="10">
    <source>
        <dbReference type="ARBA" id="ARBA00023136"/>
    </source>
</evidence>
<comment type="subcellular location">
    <subcellularLocation>
        <location evidence="1">Membrane</location>
        <topology evidence="1">Single-pass membrane protein</topology>
    </subcellularLocation>
</comment>
<evidence type="ECO:0000256" key="12">
    <source>
        <dbReference type="RuleBase" id="RU000461"/>
    </source>
</evidence>
<protein>
    <recommendedName>
        <fullName evidence="15">Cytochrome P450 CYP749A22-like</fullName>
    </recommendedName>
</protein>